<evidence type="ECO:0000256" key="3">
    <source>
        <dbReference type="ARBA" id="ARBA00023242"/>
    </source>
</evidence>
<dbReference type="Proteomes" id="UP001431209">
    <property type="component" value="Unassembled WGS sequence"/>
</dbReference>
<dbReference type="PANTHER" id="PTHR22731">
    <property type="entry name" value="RIBONUCLEASES P/MRP PROTEIN SUBUNIT POP1"/>
    <property type="match status" value="1"/>
</dbReference>
<name>A0AAW2ZB92_9EUKA</name>
<evidence type="ECO:0000256" key="2">
    <source>
        <dbReference type="ARBA" id="ARBA00022694"/>
    </source>
</evidence>
<organism evidence="6 7">
    <name type="scientific">Acrasis kona</name>
    <dbReference type="NCBI Taxonomy" id="1008807"/>
    <lineage>
        <taxon>Eukaryota</taxon>
        <taxon>Discoba</taxon>
        <taxon>Heterolobosea</taxon>
        <taxon>Tetramitia</taxon>
        <taxon>Eutetramitia</taxon>
        <taxon>Acrasidae</taxon>
        <taxon>Acrasis</taxon>
    </lineage>
</organism>
<dbReference type="GO" id="GO:0000172">
    <property type="term" value="C:ribonuclease MRP complex"/>
    <property type="evidence" value="ECO:0007669"/>
    <property type="project" value="InterPro"/>
</dbReference>
<evidence type="ECO:0000256" key="1">
    <source>
        <dbReference type="ARBA" id="ARBA00004123"/>
    </source>
</evidence>
<dbReference type="PANTHER" id="PTHR22731:SF3">
    <property type="entry name" value="RIBONUCLEASES P_MRP PROTEIN SUBUNIT POP1"/>
    <property type="match status" value="1"/>
</dbReference>
<evidence type="ECO:0000313" key="6">
    <source>
        <dbReference type="EMBL" id="KAL0485946.1"/>
    </source>
</evidence>
<sequence>MSKVDQADLYDYKRYNRVNINEFIAVREGEIKKLQNALSEGGHKRIFQTLPRHLRRRQMSHNPHLVPKVLREGAIRESSLPNKVKQRRRRKIRKRNIYRLIQAKTFSRFRSGCIDTPFDDIPLTPDAKIKPKRLTTHLFHAKRMHMKNKWGFRIADKNIAKIYRTAYRFNRQHCTIHDASYLICIQLSSNSRESIVSTLTTLLAKGKKSVLFTQGMFGPDAKREGEFIGYSGDSCVGPIKFMWMPGMNPKHHFSCMLWSHPSSIQESWNHISDQSQKNDVECIYRNDLSRLQVRGPSSTTVLRNSIKVHEDLCSSASKHSWSIISHNNMMSDSLPQSMILSLPIHHPLVKETKIISTFTQQKKPTPSEMLFLTIPNEIHSYNLLWEKQAYTSNRLNQNKEPVSSFCLIQSENGWDVICPMNVTVHLWDKLSKQKNVLPLGISDKNHIQTENGTSVFPNDYIQSSAFFREFSNHDESVQKMIRYKNVISDEPVHIVVDCAWGGTPEPGDVLYQVEDVLNHEERYNAICEKNVKKTPFAIVTSGLYSLTRGRGFAKASAKPDLAFHAPVVRRKGARIDQRLAWLHKSQHLHPVVFRYDDQ</sequence>
<keyword evidence="2" id="KW-0819">tRNA processing</keyword>
<feature type="domain" description="Pop1 N-terminal" evidence="4">
    <location>
        <begin position="133"/>
        <end position="189"/>
    </location>
</feature>
<comment type="subcellular location">
    <subcellularLocation>
        <location evidence="1">Nucleus</location>
    </subcellularLocation>
</comment>
<dbReference type="SUPFAM" id="SSF103025">
    <property type="entry name" value="Folate-binding domain"/>
    <property type="match status" value="1"/>
</dbReference>
<evidence type="ECO:0000259" key="5">
    <source>
        <dbReference type="Pfam" id="PF08170"/>
    </source>
</evidence>
<reference evidence="6 7" key="1">
    <citation type="submission" date="2024-03" db="EMBL/GenBank/DDBJ databases">
        <title>The Acrasis kona genome and developmental transcriptomes reveal deep origins of eukaryotic multicellular pathways.</title>
        <authorList>
            <person name="Sheikh S."/>
            <person name="Fu C.-J."/>
            <person name="Brown M.W."/>
            <person name="Baldauf S.L."/>
        </authorList>
    </citation>
    <scope>NUCLEOTIDE SEQUENCE [LARGE SCALE GENOMIC DNA]</scope>
    <source>
        <strain evidence="6 7">ATCC MYA-3509</strain>
    </source>
</reference>
<dbReference type="InterPro" id="IPR009723">
    <property type="entry name" value="Pop1_N"/>
</dbReference>
<dbReference type="GO" id="GO:0005655">
    <property type="term" value="C:nucleolar ribonuclease P complex"/>
    <property type="evidence" value="ECO:0007669"/>
    <property type="project" value="InterPro"/>
</dbReference>
<gene>
    <name evidence="6" type="ORF">AKO1_001704</name>
</gene>
<dbReference type="InterPro" id="IPR012590">
    <property type="entry name" value="POPLD_dom"/>
</dbReference>
<dbReference type="AlphaFoldDB" id="A0AAW2ZB92"/>
<evidence type="ECO:0000313" key="7">
    <source>
        <dbReference type="Proteomes" id="UP001431209"/>
    </source>
</evidence>
<dbReference type="InterPro" id="IPR039182">
    <property type="entry name" value="Pop1"/>
</dbReference>
<keyword evidence="3" id="KW-0539">Nucleus</keyword>
<dbReference type="Pfam" id="PF06978">
    <property type="entry name" value="POP1_N"/>
    <property type="match status" value="2"/>
</dbReference>
<accession>A0AAW2ZB92</accession>
<evidence type="ECO:0000259" key="4">
    <source>
        <dbReference type="Pfam" id="PF06978"/>
    </source>
</evidence>
<protein>
    <submittedName>
        <fullName evidence="6">Ribonucleases P/MRP protein subunit pop1</fullName>
    </submittedName>
</protein>
<dbReference type="Pfam" id="PF08170">
    <property type="entry name" value="POPLD"/>
    <property type="match status" value="1"/>
</dbReference>
<dbReference type="GO" id="GO:0001682">
    <property type="term" value="P:tRNA 5'-leader removal"/>
    <property type="evidence" value="ECO:0007669"/>
    <property type="project" value="InterPro"/>
</dbReference>
<feature type="domain" description="Pop1 N-terminal" evidence="4">
    <location>
        <begin position="23"/>
        <end position="109"/>
    </location>
</feature>
<comment type="caution">
    <text evidence="6">The sequence shown here is derived from an EMBL/GenBank/DDBJ whole genome shotgun (WGS) entry which is preliminary data.</text>
</comment>
<keyword evidence="7" id="KW-1185">Reference proteome</keyword>
<proteinExistence type="predicted"/>
<dbReference type="EMBL" id="JAOPGA020001192">
    <property type="protein sequence ID" value="KAL0485946.1"/>
    <property type="molecule type" value="Genomic_DNA"/>
</dbReference>
<feature type="domain" description="POPLD" evidence="5">
    <location>
        <begin position="413"/>
        <end position="474"/>
    </location>
</feature>